<feature type="transmembrane region" description="Helical" evidence="1">
    <location>
        <begin position="119"/>
        <end position="137"/>
    </location>
</feature>
<organism evidence="2 3">
    <name type="scientific">Exilibacterium tricleocarpae</name>
    <dbReference type="NCBI Taxonomy" id="2591008"/>
    <lineage>
        <taxon>Bacteria</taxon>
        <taxon>Pseudomonadati</taxon>
        <taxon>Pseudomonadota</taxon>
        <taxon>Gammaproteobacteria</taxon>
        <taxon>Cellvibrionales</taxon>
        <taxon>Cellvibrionaceae</taxon>
        <taxon>Exilibacterium</taxon>
    </lineage>
</organism>
<evidence type="ECO:0000313" key="2">
    <source>
        <dbReference type="EMBL" id="TQV76050.1"/>
    </source>
</evidence>
<name>A0A545TFQ7_9GAMM</name>
<keyword evidence="3" id="KW-1185">Reference proteome</keyword>
<evidence type="ECO:0000256" key="1">
    <source>
        <dbReference type="SAM" id="Phobius"/>
    </source>
</evidence>
<feature type="transmembrane region" description="Helical" evidence="1">
    <location>
        <begin position="39"/>
        <end position="59"/>
    </location>
</feature>
<reference evidence="2 3" key="1">
    <citation type="submission" date="2019-06" db="EMBL/GenBank/DDBJ databases">
        <title>Whole genome sequence for Cellvibrionaceae sp. R142.</title>
        <authorList>
            <person name="Wang G."/>
        </authorList>
    </citation>
    <scope>NUCLEOTIDE SEQUENCE [LARGE SCALE GENOMIC DNA]</scope>
    <source>
        <strain evidence="2 3">R142</strain>
    </source>
</reference>
<dbReference type="EMBL" id="VHSG01000015">
    <property type="protein sequence ID" value="TQV76050.1"/>
    <property type="molecule type" value="Genomic_DNA"/>
</dbReference>
<feature type="transmembrane region" description="Helical" evidence="1">
    <location>
        <begin position="149"/>
        <end position="170"/>
    </location>
</feature>
<keyword evidence="1" id="KW-0812">Transmembrane</keyword>
<accession>A0A545TFQ7</accession>
<keyword evidence="1" id="KW-0472">Membrane</keyword>
<feature type="transmembrane region" description="Helical" evidence="1">
    <location>
        <begin position="66"/>
        <end position="90"/>
    </location>
</feature>
<dbReference type="Proteomes" id="UP000319732">
    <property type="component" value="Unassembled WGS sequence"/>
</dbReference>
<evidence type="ECO:0000313" key="3">
    <source>
        <dbReference type="Proteomes" id="UP000319732"/>
    </source>
</evidence>
<dbReference type="AlphaFoldDB" id="A0A545TFQ7"/>
<dbReference type="InterPro" id="IPR007038">
    <property type="entry name" value="HupE_UreJ"/>
</dbReference>
<feature type="transmembrane region" description="Helical" evidence="1">
    <location>
        <begin position="96"/>
        <end position="112"/>
    </location>
</feature>
<comment type="caution">
    <text evidence="2">The sequence shown here is derived from an EMBL/GenBank/DDBJ whole genome shotgun (WGS) entry which is preliminary data.</text>
</comment>
<keyword evidence="1" id="KW-1133">Transmembrane helix</keyword>
<protein>
    <submittedName>
        <fullName evidence="2">HupE/UreJ family protein</fullName>
    </submittedName>
</protein>
<feature type="transmembrane region" description="Helical" evidence="1">
    <location>
        <begin position="182"/>
        <end position="201"/>
    </location>
</feature>
<dbReference type="Pfam" id="PF04955">
    <property type="entry name" value="HupE_UreJ"/>
    <property type="match status" value="1"/>
</dbReference>
<gene>
    <name evidence="2" type="ORF">FKG94_15690</name>
</gene>
<dbReference type="OrthoDB" id="9808192at2"/>
<proteinExistence type="predicted"/>
<sequence length="204" mass="22385">MMKELLMKKYLRLIVVMLAFYHPLAMAHSREAAGFISGFLHPLFGPDHLLAMLGVGIISARIDGHYIWSIPGLFVLFMVLGGILGANGILFPMVEWGIALSVLVLGIAIIVVKRANISLLMVVMLFVAFFGFLHGHAHGVEMPDSISPYYYSFGFVISTSLIHILGVLIGHFSTKRQRLEKMPSYVGGFMAVAGCLILYGLTQS</sequence>
<dbReference type="PIRSF" id="PIRSF016919">
    <property type="entry name" value="HupE_UreJ"/>
    <property type="match status" value="1"/>
</dbReference>